<dbReference type="InterPro" id="IPR050498">
    <property type="entry name" value="Ycf3"/>
</dbReference>
<dbReference type="PANTHER" id="PTHR44858">
    <property type="entry name" value="TETRATRICOPEPTIDE REPEAT PROTEIN 6"/>
    <property type="match status" value="1"/>
</dbReference>
<dbReference type="EMBL" id="JACHIP010000005">
    <property type="protein sequence ID" value="MBB5059335.1"/>
    <property type="molecule type" value="Genomic_DNA"/>
</dbReference>
<reference evidence="5 6" key="1">
    <citation type="submission" date="2020-08" db="EMBL/GenBank/DDBJ databases">
        <title>Genomic Encyclopedia of Type Strains, Phase IV (KMG-V): Genome sequencing to study the core and pangenomes of soil and plant-associated prokaryotes.</title>
        <authorList>
            <person name="Whitman W."/>
        </authorList>
    </citation>
    <scope>NUCLEOTIDE SEQUENCE [LARGE SCALE GENOMIC DNA]</scope>
    <source>
        <strain evidence="5 6">M8UP14</strain>
    </source>
</reference>
<dbReference type="Pfam" id="PF13432">
    <property type="entry name" value="TPR_16"/>
    <property type="match status" value="1"/>
</dbReference>
<dbReference type="PROSITE" id="PS50005">
    <property type="entry name" value="TPR"/>
    <property type="match status" value="1"/>
</dbReference>
<evidence type="ECO:0000256" key="1">
    <source>
        <dbReference type="ARBA" id="ARBA00022737"/>
    </source>
</evidence>
<gene>
    <name evidence="5" type="ORF">HDF16_004058</name>
</gene>
<dbReference type="PANTHER" id="PTHR44858:SF1">
    <property type="entry name" value="UDP-N-ACETYLGLUCOSAMINE--PEPTIDE N-ACETYLGLUCOSAMINYLTRANSFERASE SPINDLY-RELATED"/>
    <property type="match status" value="1"/>
</dbReference>
<proteinExistence type="predicted"/>
<keyword evidence="6" id="KW-1185">Reference proteome</keyword>
<dbReference type="GO" id="GO:0046813">
    <property type="term" value="P:receptor-mediated virion attachment to host cell"/>
    <property type="evidence" value="ECO:0007669"/>
    <property type="project" value="TreeGrafter"/>
</dbReference>
<dbReference type="InterPro" id="IPR019734">
    <property type="entry name" value="TPR_rpt"/>
</dbReference>
<evidence type="ECO:0000313" key="6">
    <source>
        <dbReference type="Proteomes" id="UP000540989"/>
    </source>
</evidence>
<evidence type="ECO:0000256" key="4">
    <source>
        <dbReference type="SAM" id="MobiDB-lite"/>
    </source>
</evidence>
<evidence type="ECO:0000313" key="5">
    <source>
        <dbReference type="EMBL" id="MBB5059335.1"/>
    </source>
</evidence>
<feature type="repeat" description="TPR" evidence="3">
    <location>
        <begin position="89"/>
        <end position="122"/>
    </location>
</feature>
<evidence type="ECO:0000256" key="3">
    <source>
        <dbReference type="PROSITE-ProRule" id="PRU00339"/>
    </source>
</evidence>
<evidence type="ECO:0000256" key="2">
    <source>
        <dbReference type="ARBA" id="ARBA00022803"/>
    </source>
</evidence>
<organism evidence="5 6">
    <name type="scientific">Granulicella aggregans</name>
    <dbReference type="NCBI Taxonomy" id="474949"/>
    <lineage>
        <taxon>Bacteria</taxon>
        <taxon>Pseudomonadati</taxon>
        <taxon>Acidobacteriota</taxon>
        <taxon>Terriglobia</taxon>
        <taxon>Terriglobales</taxon>
        <taxon>Acidobacteriaceae</taxon>
        <taxon>Granulicella</taxon>
    </lineage>
</organism>
<dbReference type="Pfam" id="PF14559">
    <property type="entry name" value="TPR_19"/>
    <property type="match status" value="1"/>
</dbReference>
<keyword evidence="2 3" id="KW-0802">TPR repeat</keyword>
<protein>
    <submittedName>
        <fullName evidence="5">Tetratricopeptide (TPR) repeat protein</fullName>
    </submittedName>
</protein>
<feature type="region of interest" description="Disordered" evidence="4">
    <location>
        <begin position="393"/>
        <end position="416"/>
    </location>
</feature>
<dbReference type="Proteomes" id="UP000540989">
    <property type="component" value="Unassembled WGS sequence"/>
</dbReference>
<dbReference type="SUPFAM" id="SSF48452">
    <property type="entry name" value="TPR-like"/>
    <property type="match status" value="2"/>
</dbReference>
<name>A0A7W7ZG65_9BACT</name>
<accession>A0A7W7ZG65</accession>
<dbReference type="GO" id="GO:0009279">
    <property type="term" value="C:cell outer membrane"/>
    <property type="evidence" value="ECO:0007669"/>
    <property type="project" value="TreeGrafter"/>
</dbReference>
<sequence>MHQPELALQNFQKALLYCPAYLPALEGAAQIEYAQGAAGTVTLLKRILAEQPQDTTAQAMFATFLRAQGKCSDALSHYQASSALFPSRPDVLQGYGACLANTGDLKNALTIYQQLLISNPDQTIRYNTALLQWKTNAGREALATLAPLLTESQRVPALALASKIHEAEGETPEAVTLLREAILKSPDDIDNYLDFATIAFVHQSFQVGIDILDAGLKRHPKAAQLYVARGVLEVQLSRSDLAIADFDEGHRLDPTLSFAVDAVGIMQSQQHQSAESLALFEAQAKQREDDPLLQYLLAEQLSHAEDEKNGRQLAAAIAAAKRAVTLDPKYQAARDLLAVLYVRSNQPALAIQQAELALALNPSDQDALYQEIMARRRSGETAKIPALTARLMEARSENRRKQQNADRYRLQEEPKR</sequence>
<dbReference type="AlphaFoldDB" id="A0A7W7ZG65"/>
<dbReference type="InterPro" id="IPR011990">
    <property type="entry name" value="TPR-like_helical_dom_sf"/>
</dbReference>
<dbReference type="Gene3D" id="1.25.40.10">
    <property type="entry name" value="Tetratricopeptide repeat domain"/>
    <property type="match status" value="2"/>
</dbReference>
<dbReference type="SMART" id="SM00028">
    <property type="entry name" value="TPR"/>
    <property type="match status" value="5"/>
</dbReference>
<comment type="caution">
    <text evidence="5">The sequence shown here is derived from an EMBL/GenBank/DDBJ whole genome shotgun (WGS) entry which is preliminary data.</text>
</comment>
<keyword evidence="1" id="KW-0677">Repeat</keyword>